<evidence type="ECO:0000313" key="12">
    <source>
        <dbReference type="EMBL" id="MFC5629237.1"/>
    </source>
</evidence>
<dbReference type="Pfam" id="PF02463">
    <property type="entry name" value="SMC_N"/>
    <property type="match status" value="1"/>
</dbReference>
<evidence type="ECO:0000256" key="6">
    <source>
        <dbReference type="ARBA" id="ARBA00022840"/>
    </source>
</evidence>
<evidence type="ECO:0000256" key="7">
    <source>
        <dbReference type="ARBA" id="ARBA00023204"/>
    </source>
</evidence>
<dbReference type="SUPFAM" id="SSF52540">
    <property type="entry name" value="P-loop containing nucleoside triphosphate hydrolases"/>
    <property type="match status" value="2"/>
</dbReference>
<protein>
    <recommendedName>
        <fullName evidence="3 9">DNA repair protein RecN</fullName>
    </recommendedName>
    <alternativeName>
        <fullName evidence="8 9">Recombination protein N</fullName>
    </alternativeName>
</protein>
<dbReference type="PIRSF" id="PIRSF003128">
    <property type="entry name" value="RecN"/>
    <property type="match status" value="1"/>
</dbReference>
<proteinExistence type="inferred from homology"/>
<evidence type="ECO:0000256" key="1">
    <source>
        <dbReference type="ARBA" id="ARBA00003618"/>
    </source>
</evidence>
<feature type="coiled-coil region" evidence="10">
    <location>
        <begin position="268"/>
        <end position="357"/>
    </location>
</feature>
<keyword evidence="10" id="KW-0175">Coiled coil</keyword>
<evidence type="ECO:0000313" key="13">
    <source>
        <dbReference type="Proteomes" id="UP001596143"/>
    </source>
</evidence>
<keyword evidence="4" id="KW-0547">Nucleotide-binding</keyword>
<dbReference type="PANTHER" id="PTHR11059">
    <property type="entry name" value="DNA REPAIR PROTEIN RECN"/>
    <property type="match status" value="1"/>
</dbReference>
<reference evidence="13" key="1">
    <citation type="journal article" date="2019" name="Int. J. Syst. Evol. Microbiol.">
        <title>The Global Catalogue of Microorganisms (GCM) 10K type strain sequencing project: providing services to taxonomists for standard genome sequencing and annotation.</title>
        <authorList>
            <consortium name="The Broad Institute Genomics Platform"/>
            <consortium name="The Broad Institute Genome Sequencing Center for Infectious Disease"/>
            <person name="Wu L."/>
            <person name="Ma J."/>
        </authorList>
    </citation>
    <scope>NUCLEOTIDE SEQUENCE [LARGE SCALE GENOMIC DNA]</scope>
    <source>
        <strain evidence="13">CGMCC 1.15790</strain>
    </source>
</reference>
<dbReference type="NCBIfam" id="NF008121">
    <property type="entry name" value="PRK10869.1"/>
    <property type="match status" value="1"/>
</dbReference>
<comment type="function">
    <text evidence="1 9">May be involved in recombinational repair of damaged DNA.</text>
</comment>
<dbReference type="CDD" id="cd03241">
    <property type="entry name" value="ABC_RecN"/>
    <property type="match status" value="2"/>
</dbReference>
<dbReference type="InterPro" id="IPR004604">
    <property type="entry name" value="DNA_recomb/repair_RecN"/>
</dbReference>
<keyword evidence="7 9" id="KW-0234">DNA repair</keyword>
<comment type="caution">
    <text evidence="12">The sequence shown here is derived from an EMBL/GenBank/DDBJ whole genome shotgun (WGS) entry which is preliminary data.</text>
</comment>
<feature type="domain" description="RecF/RecN/SMC N-terminal" evidence="11">
    <location>
        <begin position="1"/>
        <end position="522"/>
    </location>
</feature>
<evidence type="ECO:0000259" key="11">
    <source>
        <dbReference type="Pfam" id="PF02463"/>
    </source>
</evidence>
<keyword evidence="6" id="KW-0067">ATP-binding</keyword>
<accession>A0ABW0U8Z6</accession>
<dbReference type="PANTHER" id="PTHR11059:SF0">
    <property type="entry name" value="DNA REPAIR PROTEIN RECN"/>
    <property type="match status" value="1"/>
</dbReference>
<evidence type="ECO:0000256" key="5">
    <source>
        <dbReference type="ARBA" id="ARBA00022763"/>
    </source>
</evidence>
<evidence type="ECO:0000256" key="9">
    <source>
        <dbReference type="PIRNR" id="PIRNR003128"/>
    </source>
</evidence>
<dbReference type="Proteomes" id="UP001596143">
    <property type="component" value="Unassembled WGS sequence"/>
</dbReference>
<dbReference type="RefSeq" id="WP_270898532.1">
    <property type="nucleotide sequence ID" value="NZ_JBHSPF010000055.1"/>
</dbReference>
<evidence type="ECO:0000256" key="4">
    <source>
        <dbReference type="ARBA" id="ARBA00022741"/>
    </source>
</evidence>
<evidence type="ECO:0000256" key="10">
    <source>
        <dbReference type="SAM" id="Coils"/>
    </source>
</evidence>
<sequence length="573" mass="65191">MLEEITIKNFAIIEELTISFQTGLTVLTGETGAGKSIIIDAIGLLIGARGSVEFVRHGQDRAEIEGLFSIEKDHPIRSFLEKTGIDTSDDMVILRRDITNRGKSICRVNGKLVTLSILREVGQSLLDIHAQHEHQELMQPEKHLTILDRFAKEMIKETLFDYKNRYHTYQRLRSQWRKWQENDQEMANRLDFLQYQLREIEQASLSPNEDFSLEKERHVLSHSEKLYQQLGSTYNSLNGEGKALDWIGQAVAHIEEAAQIDSEMAVQLERIQEALFTLEESASDIRNRMEAISFDPNRLNEIEARLDEINRLKRKYGETVEEILEHAARIEEEIDSLSNKEEKLAALEKEMNASALDVKAEADTLTDLRKQAAAQLVQDIMKELADLYMEHARLHVEITNLTSGIPIHTEEREVYVNENGQDHVQFYIATNAGEPLKPLTKVASGGEISRIMLAMKTVLARFQHVTSLIFDEVDTGVSGRVAQSIAEKIYRVSTHSQVICISHLPQVAAMADHHLFIEKREKKDRVTTTVTSLNDEKRTEEIARMISGVEVTALAKENAKELLQMAEKIKTNS</sequence>
<name>A0ABW0U8Z6_9BACI</name>
<gene>
    <name evidence="12" type="primary">recN</name>
    <name evidence="12" type="ORF">ACFPTR_10215</name>
</gene>
<dbReference type="Gene3D" id="6.10.140.1080">
    <property type="match status" value="1"/>
</dbReference>
<dbReference type="Gene3D" id="3.40.50.300">
    <property type="entry name" value="P-loop containing nucleotide triphosphate hydrolases"/>
    <property type="match status" value="2"/>
</dbReference>
<dbReference type="InterPro" id="IPR027417">
    <property type="entry name" value="P-loop_NTPase"/>
</dbReference>
<dbReference type="InterPro" id="IPR003395">
    <property type="entry name" value="RecF/RecN/SMC_N"/>
</dbReference>
<evidence type="ECO:0000256" key="8">
    <source>
        <dbReference type="ARBA" id="ARBA00033408"/>
    </source>
</evidence>
<dbReference type="EMBL" id="JBHSPF010000055">
    <property type="protein sequence ID" value="MFC5629237.1"/>
    <property type="molecule type" value="Genomic_DNA"/>
</dbReference>
<evidence type="ECO:0000256" key="2">
    <source>
        <dbReference type="ARBA" id="ARBA00009441"/>
    </source>
</evidence>
<evidence type="ECO:0000256" key="3">
    <source>
        <dbReference type="ARBA" id="ARBA00021315"/>
    </source>
</evidence>
<organism evidence="12 13">
    <name type="scientific">Aliibacillus thermotolerans</name>
    <dbReference type="NCBI Taxonomy" id="1834418"/>
    <lineage>
        <taxon>Bacteria</taxon>
        <taxon>Bacillati</taxon>
        <taxon>Bacillota</taxon>
        <taxon>Bacilli</taxon>
        <taxon>Bacillales</taxon>
        <taxon>Bacillaceae</taxon>
        <taxon>Aliibacillus</taxon>
    </lineage>
</organism>
<keyword evidence="5 9" id="KW-0227">DNA damage</keyword>
<comment type="similarity">
    <text evidence="2 9">Belongs to the RecN family.</text>
</comment>
<keyword evidence="13" id="KW-1185">Reference proteome</keyword>
<dbReference type="NCBIfam" id="TIGR00634">
    <property type="entry name" value="recN"/>
    <property type="match status" value="1"/>
</dbReference>